<proteinExistence type="predicted"/>
<gene>
    <name evidence="1" type="ORF">QWZ14_28905</name>
</gene>
<dbReference type="Proteomes" id="UP001529369">
    <property type="component" value="Unassembled WGS sequence"/>
</dbReference>
<feature type="non-terminal residue" evidence="1">
    <location>
        <position position="63"/>
    </location>
</feature>
<reference evidence="2" key="1">
    <citation type="journal article" date="2019" name="Int. J. Syst. Evol. Microbiol.">
        <title>The Global Catalogue of Microorganisms (GCM) 10K type strain sequencing project: providing services to taxonomists for standard genome sequencing and annotation.</title>
        <authorList>
            <consortium name="The Broad Institute Genomics Platform"/>
            <consortium name="The Broad Institute Genome Sequencing Center for Infectious Disease"/>
            <person name="Wu L."/>
            <person name="Ma J."/>
        </authorList>
    </citation>
    <scope>NUCLEOTIDE SEQUENCE [LARGE SCALE GENOMIC DNA]</scope>
    <source>
        <strain evidence="2">CECT 7131</strain>
    </source>
</reference>
<keyword evidence="2" id="KW-1185">Reference proteome</keyword>
<comment type="caution">
    <text evidence="1">The sequence shown here is derived from an EMBL/GenBank/DDBJ whole genome shotgun (WGS) entry which is preliminary data.</text>
</comment>
<accession>A0ABT8AF56</accession>
<dbReference type="RefSeq" id="WP_290320533.1">
    <property type="nucleotide sequence ID" value="NZ_JAUFPN010000209.1"/>
</dbReference>
<protein>
    <submittedName>
        <fullName evidence="1">Uncharacterized protein</fullName>
    </submittedName>
</protein>
<organism evidence="1 2">
    <name type="scientific">Paeniroseomonas aquatica</name>
    <dbReference type="NCBI Taxonomy" id="373043"/>
    <lineage>
        <taxon>Bacteria</taxon>
        <taxon>Pseudomonadati</taxon>
        <taxon>Pseudomonadota</taxon>
        <taxon>Alphaproteobacteria</taxon>
        <taxon>Acetobacterales</taxon>
        <taxon>Acetobacteraceae</taxon>
        <taxon>Paeniroseomonas</taxon>
    </lineage>
</organism>
<name>A0ABT8AF56_9PROT</name>
<evidence type="ECO:0000313" key="2">
    <source>
        <dbReference type="Proteomes" id="UP001529369"/>
    </source>
</evidence>
<sequence>MPNRRPQDWYELARLYRKNLAPEVSCRVRAVRTDPDVGAVRVLLDDGTHIVDTGDRITGHWPG</sequence>
<evidence type="ECO:0000313" key="1">
    <source>
        <dbReference type="EMBL" id="MDN3568419.1"/>
    </source>
</evidence>
<dbReference type="EMBL" id="JAUFPN010000209">
    <property type="protein sequence ID" value="MDN3568419.1"/>
    <property type="molecule type" value="Genomic_DNA"/>
</dbReference>